<reference evidence="3 4" key="1">
    <citation type="journal article" date="2015" name="Genome Biol. Evol.">
        <title>Characterization of Three Mycobacterium spp. with Potential Use in Bioremediation by Genome Sequencing and Comparative Genomics.</title>
        <authorList>
            <person name="Das S."/>
            <person name="Pettersson B.M."/>
            <person name="Behra P.R."/>
            <person name="Ramesh M."/>
            <person name="Dasgupta S."/>
            <person name="Bhattacharya A."/>
            <person name="Kirsebom L.A."/>
        </authorList>
    </citation>
    <scope>NUCLEOTIDE SEQUENCE [LARGE SCALE GENOMIC DNA]</scope>
    <source>
        <strain evidence="3 4">DSM 43826</strain>
    </source>
</reference>
<gene>
    <name evidence="3" type="ORF">MCHLDSM_05257</name>
</gene>
<comment type="caution">
    <text evidence="3">The sequence shown here is derived from an EMBL/GenBank/DDBJ whole genome shotgun (WGS) entry which is preliminary data.</text>
</comment>
<sequence length="173" mass="19532">MTAVEKQRSFSFTNIPRDDELRCGKATFASRYCSRTRVAVAVVGEIDALNGREFGRYVERHTRVSKQLVLDLRAVDFFGTAGFTALYYISVHCARSDVDWAIVGRHPVRQLLSVCDPDSELPLSDDLSAALARLDRLAYGVKHVIWTAQAGWHRPSPAERAPRRRLGERTSQR</sequence>
<organism evidence="3 4">
    <name type="scientific">Mycolicibacterium chlorophenolicum</name>
    <dbReference type="NCBI Taxonomy" id="37916"/>
    <lineage>
        <taxon>Bacteria</taxon>
        <taxon>Bacillati</taxon>
        <taxon>Actinomycetota</taxon>
        <taxon>Actinomycetes</taxon>
        <taxon>Mycobacteriales</taxon>
        <taxon>Mycobacteriaceae</taxon>
        <taxon>Mycolicibacterium</taxon>
    </lineage>
</organism>
<dbReference type="PROSITE" id="PS50801">
    <property type="entry name" value="STAS"/>
    <property type="match status" value="1"/>
</dbReference>
<dbReference type="PATRIC" id="fig|37916.4.peg.5265"/>
<name>A0A0J6VJC2_9MYCO</name>
<keyword evidence="4" id="KW-1185">Reference proteome</keyword>
<evidence type="ECO:0000313" key="4">
    <source>
        <dbReference type="Proteomes" id="UP000036513"/>
    </source>
</evidence>
<evidence type="ECO:0000256" key="1">
    <source>
        <dbReference type="SAM" id="MobiDB-lite"/>
    </source>
</evidence>
<dbReference type="EMBL" id="JYNL01000064">
    <property type="protein sequence ID" value="KMO70369.1"/>
    <property type="molecule type" value="Genomic_DNA"/>
</dbReference>
<accession>A0A0J6VJC2</accession>
<protein>
    <submittedName>
        <fullName evidence="3">STAS domain protein</fullName>
    </submittedName>
</protein>
<evidence type="ECO:0000259" key="2">
    <source>
        <dbReference type="PROSITE" id="PS50801"/>
    </source>
</evidence>
<feature type="domain" description="STAS" evidence="2">
    <location>
        <begin position="38"/>
        <end position="111"/>
    </location>
</feature>
<feature type="compositionally biased region" description="Basic and acidic residues" evidence="1">
    <location>
        <begin position="156"/>
        <end position="173"/>
    </location>
</feature>
<dbReference type="CDD" id="cd07043">
    <property type="entry name" value="STAS_anti-anti-sigma_factors"/>
    <property type="match status" value="1"/>
</dbReference>
<dbReference type="AlphaFoldDB" id="A0A0J6VJC2"/>
<dbReference type="Pfam" id="PF01740">
    <property type="entry name" value="STAS"/>
    <property type="match status" value="1"/>
</dbReference>
<dbReference type="SMR" id="A0A0J6VJC2"/>
<proteinExistence type="predicted"/>
<dbReference type="InterPro" id="IPR002645">
    <property type="entry name" value="STAS_dom"/>
</dbReference>
<dbReference type="InterPro" id="IPR036513">
    <property type="entry name" value="STAS_dom_sf"/>
</dbReference>
<evidence type="ECO:0000313" key="3">
    <source>
        <dbReference type="EMBL" id="KMO70369.1"/>
    </source>
</evidence>
<feature type="region of interest" description="Disordered" evidence="1">
    <location>
        <begin position="154"/>
        <end position="173"/>
    </location>
</feature>
<dbReference type="STRING" id="37916.MCHLDSM_05257"/>
<dbReference type="Gene3D" id="3.30.750.24">
    <property type="entry name" value="STAS domain"/>
    <property type="match status" value="1"/>
</dbReference>
<dbReference type="SUPFAM" id="SSF52091">
    <property type="entry name" value="SpoIIaa-like"/>
    <property type="match status" value="1"/>
</dbReference>
<dbReference type="Proteomes" id="UP000036513">
    <property type="component" value="Unassembled WGS sequence"/>
</dbReference>